<dbReference type="PANTHER" id="PTHR43707">
    <property type="entry name" value="HISTIDYL-TRNA SYNTHETASE"/>
    <property type="match status" value="1"/>
</dbReference>
<dbReference type="PIRSF" id="PIRSF001549">
    <property type="entry name" value="His-tRNA_synth"/>
    <property type="match status" value="1"/>
</dbReference>
<dbReference type="SUPFAM" id="SSF52954">
    <property type="entry name" value="Class II aaRS ABD-related"/>
    <property type="match status" value="1"/>
</dbReference>
<dbReference type="Pfam" id="PF13393">
    <property type="entry name" value="tRNA-synt_His"/>
    <property type="match status" value="1"/>
</dbReference>
<comment type="catalytic activity">
    <reaction evidence="10 11">
        <text>tRNA(His) + L-histidine + ATP = L-histidyl-tRNA(His) + AMP + diphosphate + H(+)</text>
        <dbReference type="Rhea" id="RHEA:17313"/>
        <dbReference type="Rhea" id="RHEA-COMP:9665"/>
        <dbReference type="Rhea" id="RHEA-COMP:9689"/>
        <dbReference type="ChEBI" id="CHEBI:15378"/>
        <dbReference type="ChEBI" id="CHEBI:30616"/>
        <dbReference type="ChEBI" id="CHEBI:33019"/>
        <dbReference type="ChEBI" id="CHEBI:57595"/>
        <dbReference type="ChEBI" id="CHEBI:78442"/>
        <dbReference type="ChEBI" id="CHEBI:78527"/>
        <dbReference type="ChEBI" id="CHEBI:456215"/>
        <dbReference type="EC" id="6.1.1.21"/>
    </reaction>
</comment>
<dbReference type="OrthoDB" id="9800814at2"/>
<evidence type="ECO:0000313" key="14">
    <source>
        <dbReference type="EMBL" id="PND37515.1"/>
    </source>
</evidence>
<feature type="binding site" evidence="12">
    <location>
        <position position="271"/>
    </location>
    <ligand>
        <name>L-histidine</name>
        <dbReference type="ChEBI" id="CHEBI:57595"/>
    </ligand>
</feature>
<dbReference type="PANTHER" id="PTHR43707:SF1">
    <property type="entry name" value="HISTIDINE--TRNA LIGASE, MITOCHONDRIAL-RELATED"/>
    <property type="match status" value="1"/>
</dbReference>
<dbReference type="Gene3D" id="3.40.50.800">
    <property type="entry name" value="Anticodon-binding domain"/>
    <property type="match status" value="1"/>
</dbReference>
<feature type="binding site" evidence="12">
    <location>
        <position position="137"/>
    </location>
    <ligand>
        <name>L-histidine</name>
        <dbReference type="ChEBI" id="CHEBI:57595"/>
    </ligand>
</feature>
<evidence type="ECO:0000256" key="3">
    <source>
        <dbReference type="ARBA" id="ARBA00011738"/>
    </source>
</evidence>
<comment type="subunit">
    <text evidence="3 11">Homodimer.</text>
</comment>
<keyword evidence="6 11" id="KW-0547">Nucleotide-binding</keyword>
<proteinExistence type="inferred from homology"/>
<feature type="binding site" evidence="12">
    <location>
        <position position="123"/>
    </location>
    <ligand>
        <name>L-histidine</name>
        <dbReference type="ChEBI" id="CHEBI:57595"/>
    </ligand>
</feature>
<dbReference type="Gene3D" id="3.30.930.10">
    <property type="entry name" value="Bira Bifunctional Protein, Domain 2"/>
    <property type="match status" value="1"/>
</dbReference>
<dbReference type="InterPro" id="IPR036621">
    <property type="entry name" value="Anticodon-bd_dom_sf"/>
</dbReference>
<keyword evidence="9 11" id="KW-0030">Aminoacyl-tRNA synthetase</keyword>
<dbReference type="InterPro" id="IPR004154">
    <property type="entry name" value="Anticodon-bd"/>
</dbReference>
<dbReference type="GO" id="GO:0004821">
    <property type="term" value="F:histidine-tRNA ligase activity"/>
    <property type="evidence" value="ECO:0007669"/>
    <property type="project" value="UniProtKB-UniRule"/>
</dbReference>
<dbReference type="InterPro" id="IPR006195">
    <property type="entry name" value="aa-tRNA-synth_II"/>
</dbReference>
<evidence type="ECO:0000256" key="7">
    <source>
        <dbReference type="ARBA" id="ARBA00022840"/>
    </source>
</evidence>
<sequence length="440" mass="48299">MSEPKKLPQLQAVKGMNDILPPDSARWEWLEAKMRSVLQRYGYQNVRTPIVEPTALFVRGIGEVTDIVEKEMYAFEDRADKHGQAEHLALRPEMTAGVVRAMIEHSFLRDSGRRLYYFGPMFRREKPQKGRYRQFHQMGVEALGFAGPDVDAEVILMGSRLLRELGLKDGEHVSLELNCLGEAAERRAHREALIAHLEAHKDLLDEDSQRRLYTNPLRVLDTKNPALQEMANAAPKLLDFLGEASLAHFNGVRAILDAAGVAYRINPRLVRGLDYYNLTVFEWVTDKLGSQGTVCGGGRYDGLIEQLGGKATPAVGFGMGMERMLLLLEEVGVAPAAPTPHAYAIVPSANGLAQVMVALEALRGAGISVILHPGQSSMKSQFKKADASGAAFALIFGEDEVARGEVAVKPLRQGMQPEGAAQYTRSISSAADWAAELLNA</sequence>
<evidence type="ECO:0000256" key="12">
    <source>
        <dbReference type="PIRSR" id="PIRSR001549-1"/>
    </source>
</evidence>
<evidence type="ECO:0000256" key="4">
    <source>
        <dbReference type="ARBA" id="ARBA00022490"/>
    </source>
</evidence>
<comment type="subcellular location">
    <subcellularLocation>
        <location evidence="1 11">Cytoplasm</location>
    </subcellularLocation>
</comment>
<dbReference type="EC" id="6.1.1.21" evidence="11"/>
<dbReference type="InterPro" id="IPR015807">
    <property type="entry name" value="His-tRNA-ligase"/>
</dbReference>
<dbReference type="SUPFAM" id="SSF55681">
    <property type="entry name" value="Class II aaRS and biotin synthetases"/>
    <property type="match status" value="1"/>
</dbReference>
<dbReference type="GO" id="GO:0006427">
    <property type="term" value="P:histidyl-tRNA aminoacylation"/>
    <property type="evidence" value="ECO:0007669"/>
    <property type="project" value="UniProtKB-UniRule"/>
</dbReference>
<evidence type="ECO:0000256" key="9">
    <source>
        <dbReference type="ARBA" id="ARBA00023146"/>
    </source>
</evidence>
<feature type="binding site" evidence="12">
    <location>
        <begin position="93"/>
        <end position="95"/>
    </location>
    <ligand>
        <name>L-histidine</name>
        <dbReference type="ChEBI" id="CHEBI:57595"/>
    </ligand>
</feature>
<dbReference type="FunFam" id="3.30.930.10:FF:000005">
    <property type="entry name" value="Histidine--tRNA ligase"/>
    <property type="match status" value="1"/>
</dbReference>
<comment type="caution">
    <text evidence="14">The sequence shown here is derived from an EMBL/GenBank/DDBJ whole genome shotgun (WGS) entry which is preliminary data.</text>
</comment>
<evidence type="ECO:0000256" key="11">
    <source>
        <dbReference type="HAMAP-Rule" id="MF_00127"/>
    </source>
</evidence>
<keyword evidence="8 11" id="KW-0648">Protein biosynthesis</keyword>
<keyword evidence="5 11" id="KW-0436">Ligase</keyword>
<dbReference type="HAMAP" id="MF_00127">
    <property type="entry name" value="His_tRNA_synth"/>
    <property type="match status" value="1"/>
</dbReference>
<evidence type="ECO:0000256" key="1">
    <source>
        <dbReference type="ARBA" id="ARBA00004496"/>
    </source>
</evidence>
<reference evidence="14 15" key="1">
    <citation type="submission" date="2018-01" db="EMBL/GenBank/DDBJ databases">
        <title>Draft genome sequence of Paucibacter aquatile CR182 isolated from freshwater of the Nakdong River.</title>
        <authorList>
            <person name="Choi A."/>
            <person name="Chung E.J."/>
        </authorList>
    </citation>
    <scope>NUCLEOTIDE SEQUENCE [LARGE SCALE GENOMIC DNA]</scope>
    <source>
        <strain evidence="14 15">CR182</strain>
    </source>
</reference>
<gene>
    <name evidence="11" type="primary">hisS</name>
    <name evidence="14" type="ORF">C1O66_08240</name>
</gene>
<dbReference type="NCBIfam" id="TIGR00442">
    <property type="entry name" value="hisS"/>
    <property type="match status" value="1"/>
</dbReference>
<evidence type="ECO:0000256" key="2">
    <source>
        <dbReference type="ARBA" id="ARBA00008226"/>
    </source>
</evidence>
<feature type="binding site" evidence="12">
    <location>
        <begin position="275"/>
        <end position="276"/>
    </location>
    <ligand>
        <name>L-histidine</name>
        <dbReference type="ChEBI" id="CHEBI:57595"/>
    </ligand>
</feature>
<evidence type="ECO:0000256" key="6">
    <source>
        <dbReference type="ARBA" id="ARBA00022741"/>
    </source>
</evidence>
<name>A0A2N8KVN7_9BURK</name>
<protein>
    <recommendedName>
        <fullName evidence="11">Histidine--tRNA ligase</fullName>
        <ecNumber evidence="11">6.1.1.21</ecNumber>
    </recommendedName>
    <alternativeName>
        <fullName evidence="11">Histidyl-tRNA synthetase</fullName>
        <shortName evidence="11">HisRS</shortName>
    </alternativeName>
</protein>
<dbReference type="GO" id="GO:0005737">
    <property type="term" value="C:cytoplasm"/>
    <property type="evidence" value="ECO:0007669"/>
    <property type="project" value="UniProtKB-SubCell"/>
</dbReference>
<dbReference type="Proteomes" id="UP000235916">
    <property type="component" value="Unassembled WGS sequence"/>
</dbReference>
<dbReference type="InterPro" id="IPR041715">
    <property type="entry name" value="HisRS-like_core"/>
</dbReference>
<evidence type="ECO:0000256" key="8">
    <source>
        <dbReference type="ARBA" id="ARBA00022917"/>
    </source>
</evidence>
<dbReference type="EMBL" id="POSP01000003">
    <property type="protein sequence ID" value="PND37515.1"/>
    <property type="molecule type" value="Genomic_DNA"/>
</dbReference>
<comment type="similarity">
    <text evidence="2 11">Belongs to the class-II aminoacyl-tRNA synthetase family.</text>
</comment>
<dbReference type="CDD" id="cd00773">
    <property type="entry name" value="HisRS-like_core"/>
    <property type="match status" value="1"/>
</dbReference>
<evidence type="ECO:0000259" key="13">
    <source>
        <dbReference type="PROSITE" id="PS50862"/>
    </source>
</evidence>
<dbReference type="PROSITE" id="PS50862">
    <property type="entry name" value="AA_TRNA_LIGASE_II"/>
    <property type="match status" value="1"/>
</dbReference>
<dbReference type="InterPro" id="IPR004516">
    <property type="entry name" value="HisRS/HisZ"/>
</dbReference>
<feature type="binding site" evidence="12">
    <location>
        <position position="141"/>
    </location>
    <ligand>
        <name>L-histidine</name>
        <dbReference type="ChEBI" id="CHEBI:57595"/>
    </ligand>
</feature>
<keyword evidence="4 11" id="KW-0963">Cytoplasm</keyword>
<feature type="domain" description="Aminoacyl-transfer RNA synthetases class-II family profile" evidence="13">
    <location>
        <begin position="30"/>
        <end position="347"/>
    </location>
</feature>
<dbReference type="RefSeq" id="WP_102767433.1">
    <property type="nucleotide sequence ID" value="NZ_POSP01000003.1"/>
</dbReference>
<keyword evidence="15" id="KW-1185">Reference proteome</keyword>
<evidence type="ECO:0000256" key="5">
    <source>
        <dbReference type="ARBA" id="ARBA00022598"/>
    </source>
</evidence>
<dbReference type="Pfam" id="PF03129">
    <property type="entry name" value="HGTP_anticodon"/>
    <property type="match status" value="1"/>
</dbReference>
<dbReference type="AlphaFoldDB" id="A0A2N8KVN7"/>
<evidence type="ECO:0000313" key="15">
    <source>
        <dbReference type="Proteomes" id="UP000235916"/>
    </source>
</evidence>
<organism evidence="14 15">
    <name type="scientific">Kinneretia aquatilis</name>
    <dbReference type="NCBI Taxonomy" id="2070761"/>
    <lineage>
        <taxon>Bacteria</taxon>
        <taxon>Pseudomonadati</taxon>
        <taxon>Pseudomonadota</taxon>
        <taxon>Betaproteobacteria</taxon>
        <taxon>Burkholderiales</taxon>
        <taxon>Sphaerotilaceae</taxon>
        <taxon>Roseateles</taxon>
    </lineage>
</organism>
<dbReference type="InterPro" id="IPR045864">
    <property type="entry name" value="aa-tRNA-synth_II/BPL/LPL"/>
</dbReference>
<evidence type="ECO:0000256" key="10">
    <source>
        <dbReference type="ARBA" id="ARBA00047639"/>
    </source>
</evidence>
<keyword evidence="7 11" id="KW-0067">ATP-binding</keyword>
<accession>A0A2N8KVN7</accession>
<dbReference type="GO" id="GO:0005524">
    <property type="term" value="F:ATP binding"/>
    <property type="evidence" value="ECO:0007669"/>
    <property type="project" value="UniProtKB-UniRule"/>
</dbReference>